<accession>A0AAV4I190</accession>
<dbReference type="Proteomes" id="UP000762676">
    <property type="component" value="Unassembled WGS sequence"/>
</dbReference>
<proteinExistence type="predicted"/>
<evidence type="ECO:0000313" key="2">
    <source>
        <dbReference type="Proteomes" id="UP000762676"/>
    </source>
</evidence>
<name>A0AAV4I190_9GAST</name>
<evidence type="ECO:0000313" key="1">
    <source>
        <dbReference type="EMBL" id="GFS03670.1"/>
    </source>
</evidence>
<protein>
    <submittedName>
        <fullName evidence="1">Uncharacterized protein</fullName>
    </submittedName>
</protein>
<comment type="caution">
    <text evidence="1">The sequence shown here is derived from an EMBL/GenBank/DDBJ whole genome shotgun (WGS) entry which is preliminary data.</text>
</comment>
<reference evidence="1 2" key="1">
    <citation type="journal article" date="2021" name="Elife">
        <title>Chloroplast acquisition without the gene transfer in kleptoplastic sea slugs, Plakobranchus ocellatus.</title>
        <authorList>
            <person name="Maeda T."/>
            <person name="Takahashi S."/>
            <person name="Yoshida T."/>
            <person name="Shimamura S."/>
            <person name="Takaki Y."/>
            <person name="Nagai Y."/>
            <person name="Toyoda A."/>
            <person name="Suzuki Y."/>
            <person name="Arimoto A."/>
            <person name="Ishii H."/>
            <person name="Satoh N."/>
            <person name="Nishiyama T."/>
            <person name="Hasebe M."/>
            <person name="Maruyama T."/>
            <person name="Minagawa J."/>
            <person name="Obokata J."/>
            <person name="Shigenobu S."/>
        </authorList>
    </citation>
    <scope>NUCLEOTIDE SEQUENCE [LARGE SCALE GENOMIC DNA]</scope>
</reference>
<organism evidence="1 2">
    <name type="scientific">Elysia marginata</name>
    <dbReference type="NCBI Taxonomy" id="1093978"/>
    <lineage>
        <taxon>Eukaryota</taxon>
        <taxon>Metazoa</taxon>
        <taxon>Spiralia</taxon>
        <taxon>Lophotrochozoa</taxon>
        <taxon>Mollusca</taxon>
        <taxon>Gastropoda</taxon>
        <taxon>Heterobranchia</taxon>
        <taxon>Euthyneura</taxon>
        <taxon>Panpulmonata</taxon>
        <taxon>Sacoglossa</taxon>
        <taxon>Placobranchoidea</taxon>
        <taxon>Plakobranchidae</taxon>
        <taxon>Elysia</taxon>
    </lineage>
</organism>
<keyword evidence="2" id="KW-1185">Reference proteome</keyword>
<gene>
    <name evidence="1" type="ORF">ElyMa_001155600</name>
</gene>
<dbReference type="EMBL" id="BMAT01002285">
    <property type="protein sequence ID" value="GFS03670.1"/>
    <property type="molecule type" value="Genomic_DNA"/>
</dbReference>
<dbReference type="AlphaFoldDB" id="A0AAV4I190"/>
<sequence length="113" mass="13042">MYVTVVLQQLLTSEVVRVRLFYNGYSPVMMYVTVCSTTVTHSDDAQDSLFYNSYLPVTMYTQVTVSKVSPLTSLVKEILMSRNFGHRRMNETKASKQMMIRALLTWTMRVGRV</sequence>